<dbReference type="Pfam" id="PF12766">
    <property type="entry name" value="Pyridox_oxase_2"/>
    <property type="match status" value="1"/>
</dbReference>
<dbReference type="GO" id="GO:0010181">
    <property type="term" value="F:FMN binding"/>
    <property type="evidence" value="ECO:0007669"/>
    <property type="project" value="InterPro"/>
</dbReference>
<dbReference type="AlphaFoldDB" id="A0A4Q9MI89"/>
<dbReference type="InterPro" id="IPR024624">
    <property type="entry name" value="Pyridox_Oxase_Alr4036_FMN-bd"/>
</dbReference>
<reference evidence="2" key="1">
    <citation type="submission" date="2019-01" db="EMBL/GenBank/DDBJ databases">
        <title>Draft genome sequences of three monokaryotic isolates of the white-rot basidiomycete fungus Dichomitus squalens.</title>
        <authorList>
            <consortium name="DOE Joint Genome Institute"/>
            <person name="Lopez S.C."/>
            <person name="Andreopoulos B."/>
            <person name="Pangilinan J."/>
            <person name="Lipzen A."/>
            <person name="Riley R."/>
            <person name="Ahrendt S."/>
            <person name="Ng V."/>
            <person name="Barry K."/>
            <person name="Daum C."/>
            <person name="Grigoriev I.V."/>
            <person name="Hilden K.S."/>
            <person name="Makela M.R."/>
            <person name="de Vries R.P."/>
        </authorList>
    </citation>
    <scope>NUCLEOTIDE SEQUENCE [LARGE SCALE GENOMIC DNA]</scope>
    <source>
        <strain evidence="2">OM18370.1</strain>
    </source>
</reference>
<name>A0A4Q9MI89_9APHY</name>
<dbReference type="EMBL" id="ML143443">
    <property type="protein sequence ID" value="TBU26607.1"/>
    <property type="molecule type" value="Genomic_DNA"/>
</dbReference>
<sequence>MSSAPRWVEAINKALGHPDNKGKIIYQIATVDTNGQPHVRSQVHRGFMEPDGHPELPVLVTSTDARTPKVGQLHSYQRTELAWWMEGSQDQFRISGITHIFPSPAQGAPGNGPTPIADEAIALKLLQNSGFDWEAKRKETFDGMKPGMRASWAIPYPPGTFLPSYDEQKKWPKEVPLEQDAKTDEDKKNIDFAFRNFALMLFEPVQVDWVALGVHPNQRIKFTRDEGVWIEQQVVP</sequence>
<dbReference type="Proteomes" id="UP000292957">
    <property type="component" value="Unassembled WGS sequence"/>
</dbReference>
<organism evidence="2">
    <name type="scientific">Dichomitus squalens</name>
    <dbReference type="NCBI Taxonomy" id="114155"/>
    <lineage>
        <taxon>Eukaryota</taxon>
        <taxon>Fungi</taxon>
        <taxon>Dikarya</taxon>
        <taxon>Basidiomycota</taxon>
        <taxon>Agaricomycotina</taxon>
        <taxon>Agaricomycetes</taxon>
        <taxon>Polyporales</taxon>
        <taxon>Polyporaceae</taxon>
        <taxon>Dichomitus</taxon>
    </lineage>
</organism>
<evidence type="ECO:0000313" key="2">
    <source>
        <dbReference type="EMBL" id="TBU26607.1"/>
    </source>
</evidence>
<dbReference type="Gene3D" id="2.30.110.10">
    <property type="entry name" value="Electron Transport, Fmn-binding Protein, Chain A"/>
    <property type="match status" value="1"/>
</dbReference>
<accession>A0A4Q9MI89</accession>
<dbReference type="SUPFAM" id="SSF50475">
    <property type="entry name" value="FMN-binding split barrel"/>
    <property type="match status" value="1"/>
</dbReference>
<evidence type="ECO:0000259" key="1">
    <source>
        <dbReference type="Pfam" id="PF12766"/>
    </source>
</evidence>
<gene>
    <name evidence="2" type="ORF">BD311DRAFT_866677</name>
</gene>
<proteinExistence type="predicted"/>
<dbReference type="PANTHER" id="PTHR28243:SF1">
    <property type="entry name" value="PYRIDOXAMINE 5'-PHOSPHATE OXIDASE ALR4036 FAMILY FMN-BINDING DOMAIN-CONTAINING PROTEIN"/>
    <property type="match status" value="1"/>
</dbReference>
<dbReference type="OrthoDB" id="434253at2759"/>
<feature type="domain" description="Pyridoxamine 5'-phosphate oxidase Alr4036 family FMN-binding" evidence="1">
    <location>
        <begin position="5"/>
        <end position="100"/>
    </location>
</feature>
<dbReference type="InterPro" id="IPR012349">
    <property type="entry name" value="Split_barrel_FMN-bd"/>
</dbReference>
<dbReference type="PANTHER" id="PTHR28243">
    <property type="entry name" value="AGL049CP"/>
    <property type="match status" value="1"/>
</dbReference>
<protein>
    <submittedName>
        <fullName evidence="2">Pyridoxamine 5'-phosphate oxidase-domain-containing protein</fullName>
    </submittedName>
</protein>